<name>A0A2N7W8D6_9BURK</name>
<keyword evidence="5" id="KW-1185">Reference proteome</keyword>
<evidence type="ECO:0000313" key="5">
    <source>
        <dbReference type="Proteomes" id="UP000235347"/>
    </source>
</evidence>
<evidence type="ECO:0000313" key="4">
    <source>
        <dbReference type="EMBL" id="PMS25667.1"/>
    </source>
</evidence>
<evidence type="ECO:0000256" key="2">
    <source>
        <dbReference type="SAM" id="Phobius"/>
    </source>
</evidence>
<dbReference type="InterPro" id="IPR025263">
    <property type="entry name" value="YhdP_central"/>
</dbReference>
<gene>
    <name evidence="4" type="ORF">C0Z19_08855</name>
</gene>
<dbReference type="PANTHER" id="PTHR38690:SF1">
    <property type="entry name" value="PROTEASE"/>
    <property type="match status" value="1"/>
</dbReference>
<comment type="caution">
    <text evidence="4">The sequence shown here is derived from an EMBL/GenBank/DDBJ whole genome shotgun (WGS) entry which is preliminary data.</text>
</comment>
<feature type="region of interest" description="Disordered" evidence="1">
    <location>
        <begin position="1007"/>
        <end position="1041"/>
    </location>
</feature>
<keyword evidence="2" id="KW-1133">Transmembrane helix</keyword>
<evidence type="ECO:0000256" key="1">
    <source>
        <dbReference type="SAM" id="MobiDB-lite"/>
    </source>
</evidence>
<dbReference type="RefSeq" id="WP_102609439.1">
    <property type="nucleotide sequence ID" value="NZ_CADIKD010000001.1"/>
</dbReference>
<reference evidence="4 5" key="1">
    <citation type="submission" date="2018-01" db="EMBL/GenBank/DDBJ databases">
        <title>Whole genome analyses suggest that Burkholderia sensu lato contains two further novel genera in the rhizoxinica-symbiotica group Mycetohabitans gen. nov., and Trinickia gen. nov.: implications for the evolution of diazotrophy and nodulation in the Burkholderiaceae.</title>
        <authorList>
            <person name="Estrada-de los Santos P."/>
            <person name="Palmer M."/>
            <person name="Chavez-Ramirez B."/>
            <person name="Beukes C."/>
            <person name="Steenkamp E.T."/>
            <person name="Hirsch A.M."/>
            <person name="Manyaka P."/>
            <person name="Maluk M."/>
            <person name="Lafos M."/>
            <person name="Crook M."/>
            <person name="Gross E."/>
            <person name="Simon M.F."/>
            <person name="Bueno dos Reis Junior F."/>
            <person name="Poole P.S."/>
            <person name="Venter S.N."/>
            <person name="James E.K."/>
        </authorList>
    </citation>
    <scope>NUCLEOTIDE SEQUENCE [LARGE SCALE GENOMIC DNA]</scope>
    <source>
        <strain evidence="4 5">GP25-8</strain>
    </source>
</reference>
<evidence type="ECO:0000259" key="3">
    <source>
        <dbReference type="Pfam" id="PF13116"/>
    </source>
</evidence>
<dbReference type="Pfam" id="PF13116">
    <property type="entry name" value="YhdP"/>
    <property type="match status" value="1"/>
</dbReference>
<organism evidence="4 5">
    <name type="scientific">Trinickia soli</name>
    <dbReference type="NCBI Taxonomy" id="380675"/>
    <lineage>
        <taxon>Bacteria</taxon>
        <taxon>Pseudomonadati</taxon>
        <taxon>Pseudomonadota</taxon>
        <taxon>Betaproteobacteria</taxon>
        <taxon>Burkholderiales</taxon>
        <taxon>Burkholderiaceae</taxon>
        <taxon>Trinickia</taxon>
    </lineage>
</organism>
<proteinExistence type="predicted"/>
<feature type="domain" description="YhdP central" evidence="3">
    <location>
        <begin position="24"/>
        <end position="1404"/>
    </location>
</feature>
<dbReference type="EMBL" id="PNYB01000006">
    <property type="protein sequence ID" value="PMS25667.1"/>
    <property type="molecule type" value="Genomic_DNA"/>
</dbReference>
<feature type="compositionally biased region" description="Low complexity" evidence="1">
    <location>
        <begin position="1011"/>
        <end position="1027"/>
    </location>
</feature>
<dbReference type="InterPro" id="IPR011836">
    <property type="entry name" value="YhdP"/>
</dbReference>
<accession>A0A2N7W8D6</accession>
<keyword evidence="2" id="KW-0812">Transmembrane</keyword>
<dbReference type="Proteomes" id="UP000235347">
    <property type="component" value="Unassembled WGS sequence"/>
</dbReference>
<protein>
    <submittedName>
        <fullName evidence="4">DUF3971 domain-containing protein</fullName>
    </submittedName>
</protein>
<feature type="transmembrane region" description="Helical" evidence="2">
    <location>
        <begin position="27"/>
        <end position="52"/>
    </location>
</feature>
<sequence length="1423" mass="150739">MSDSKESAEAAVAGHARHEHRGLRRTLRIALVAACLVYFAVAVVFIGLRYVVLPRIDDFRPRIEAIVSQKLHADVRIGRLAADWSGLEPGIDVTGLSIRDRSSDTPALTVPHATATLSWASLLRGKPALATLVIERPDVLAAREADGSLWVAGVQVPTTHSGNDTFSTWLLSQDAIVVRGGTLRWRDAQRGAPELALHDVRIAILNQGLVHRAALQAPPDGALLKGPLDFRARFRHTPLMAVGKPQNWTGDAYLSTGTVALPMLAQYVKLPVTTYAGRVDNEIWARFGGGHILSAHGALRGTNIALRVRPTQPKLDMPVASFGWALQVQAQRDYKLRLTDLRAELGQPPLADGTPVSRTLTFATLTGEYRVPTVEHGQLMSVTGDRVDLGILAEFSRTLPVPRRFLDELVRFDPRGMVANYTIAVERARPESALAASEERVAGQAPIVRYRFKGDLQGISLAAQEPPPGLSPAGHPRAGLPGFENLWGSIDADERHGTLTLDTVNATVTIPGEFDDPRLAFDRLRMRGTWTVSPTRAPGEAHKAFSVTVPELSLENADTAGSLNATYTNPGHGRGALDLTATIARANARMIPRYLPTSIGEHLRHYLGHGLQEGVARNATIEVHGSLDKFPYSRDPGAGIFRIVAPFAGGRFDPSPYPLKTLKNGTPDIWPALEGIDGVFTLKENVLRFDIARARYKRVAITRVAGRIDDLGNRGADLVIDGAAHGPLADMLDYVDRSALGGLSGHIGGKVSATGPATLALTLTVPRTHDPHVGVSGTVGLQGNTLSAPQMPPLEALAGQVHFTKETVSLDRVAGRWLGGDVRADGALRENGRFAFDVKGHIAADSTRRLDLEGPAGKLLGHVFGDAPYAVSVRGTRGSLPTVSANSDLSGLGLDLPAPLGKPLGAPMPFSFELKPLDAETATNRGEAASGEGVRARADLRLGPLQAAYVVQRPQPSGAGTPRLTVLQGAIGLNEPAELPARGVTASLTADSLDADAWRAFATDLRGGRTAPQGASASPAPAPAGAGQSQGKGSGGTAASPFMPSRIAARFKALKLMNRQWSNVAVDATSADSSWHADVASDEVVGNVSWQPGDADAPGGRLHARMSKAAIPVAVGHDLLGQLTPGANEHMPAIDLVIDDLKVREHDVGRLAVNARNFDEDGVPVWQVDKLEVSNPAAHLLATANWRTSHRLGSDVDAGTPRRTIVDFKLDVADAGALLDRFGLPRTVKAGSGSLAGKVVWHGGPTAIDYPTLNGRLTMDLHHGQILKVDPAVAKLLGVVSLQSLTRVLTLNFRDVIGEGLPFQSVTGTALIENGIASTNDFRMVTAPMRADLSGSVDLAQETQHLRVAVTPTLNAGSAVIAATVVNPLFGLGALVANVALSQSISHAFAHDYAITGSWSHPLVERVAADRGKMAAPADAKGK</sequence>
<dbReference type="PANTHER" id="PTHR38690">
    <property type="entry name" value="PROTEASE-RELATED"/>
    <property type="match status" value="1"/>
</dbReference>
<keyword evidence="2" id="KW-0472">Membrane</keyword>